<feature type="transmembrane region" description="Helical" evidence="5">
    <location>
        <begin position="40"/>
        <end position="59"/>
    </location>
</feature>
<keyword evidence="3 5" id="KW-1133">Transmembrane helix</keyword>
<dbReference type="GO" id="GO:0016020">
    <property type="term" value="C:membrane"/>
    <property type="evidence" value="ECO:0007669"/>
    <property type="project" value="UniProtKB-SubCell"/>
</dbReference>
<evidence type="ECO:0000256" key="5">
    <source>
        <dbReference type="SAM" id="Phobius"/>
    </source>
</evidence>
<reference evidence="8" key="1">
    <citation type="submission" date="2015-08" db="EMBL/GenBank/DDBJ databases">
        <authorList>
            <person name="Varghese N."/>
        </authorList>
    </citation>
    <scope>NUCLEOTIDE SEQUENCE [LARGE SCALE GENOMIC DNA]</scope>
    <source>
        <strain evidence="8">JCM 18476</strain>
    </source>
</reference>
<gene>
    <name evidence="7" type="ORF">Ga0061065_101451</name>
</gene>
<dbReference type="InterPro" id="IPR009915">
    <property type="entry name" value="NnrU_dom"/>
</dbReference>
<keyword evidence="8" id="KW-1185">Reference proteome</keyword>
<proteinExistence type="predicted"/>
<dbReference type="OrthoDB" id="5293641at2"/>
<feature type="transmembrane region" description="Helical" evidence="5">
    <location>
        <begin position="112"/>
        <end position="143"/>
    </location>
</feature>
<feature type="transmembrane region" description="Helical" evidence="5">
    <location>
        <begin position="71"/>
        <end position="92"/>
    </location>
</feature>
<evidence type="ECO:0000256" key="2">
    <source>
        <dbReference type="ARBA" id="ARBA00022692"/>
    </source>
</evidence>
<sequence>MALLLVGLVLFIGIHSIRLFAPEWRVFMMQQLGKSNWKMLHAAVAIVGLLTLIMGYGYARYSAEWLWFPPVWTRHLAALLVLFAFIYIAAAAMPYSKIKARVGCPMVVGIKLWALAHLISNGTTADVLLFGSFLVWAVVNFVITRRQFKAEGVQFEAPDFKYDIIAVVVAVLAYALVAFYLHGLLIGVAPFAV</sequence>
<evidence type="ECO:0000259" key="6">
    <source>
        <dbReference type="Pfam" id="PF07298"/>
    </source>
</evidence>
<comment type="subcellular location">
    <subcellularLocation>
        <location evidence="1">Membrane</location>
        <topology evidence="1">Multi-pass membrane protein</topology>
    </subcellularLocation>
</comment>
<keyword evidence="4 5" id="KW-0472">Membrane</keyword>
<evidence type="ECO:0000313" key="7">
    <source>
        <dbReference type="EMBL" id="CUB02611.1"/>
    </source>
</evidence>
<protein>
    <submittedName>
        <fullName evidence="7">Uncharacterized membrane protein</fullName>
    </submittedName>
</protein>
<evidence type="ECO:0000256" key="1">
    <source>
        <dbReference type="ARBA" id="ARBA00004141"/>
    </source>
</evidence>
<dbReference type="AlphaFoldDB" id="A0A0K6IHR8"/>
<feature type="domain" description="NnrU" evidence="6">
    <location>
        <begin position="4"/>
        <end position="190"/>
    </location>
</feature>
<name>A0A0K6IHR8_9GAMM</name>
<dbReference type="EMBL" id="CYHG01000001">
    <property type="protein sequence ID" value="CUB02611.1"/>
    <property type="molecule type" value="Genomic_DNA"/>
</dbReference>
<evidence type="ECO:0000313" key="8">
    <source>
        <dbReference type="Proteomes" id="UP000182769"/>
    </source>
</evidence>
<dbReference type="Proteomes" id="UP000182769">
    <property type="component" value="Unassembled WGS sequence"/>
</dbReference>
<dbReference type="RefSeq" id="WP_055461564.1">
    <property type="nucleotide sequence ID" value="NZ_CYHG01000001.1"/>
</dbReference>
<evidence type="ECO:0000256" key="3">
    <source>
        <dbReference type="ARBA" id="ARBA00022989"/>
    </source>
</evidence>
<dbReference type="Pfam" id="PF07298">
    <property type="entry name" value="NnrU"/>
    <property type="match status" value="1"/>
</dbReference>
<accession>A0A0K6IHR8</accession>
<organism evidence="7 8">
    <name type="scientific">Marinomonas fungiae</name>
    <dbReference type="NCBI Taxonomy" id="1137284"/>
    <lineage>
        <taxon>Bacteria</taxon>
        <taxon>Pseudomonadati</taxon>
        <taxon>Pseudomonadota</taxon>
        <taxon>Gammaproteobacteria</taxon>
        <taxon>Oceanospirillales</taxon>
        <taxon>Oceanospirillaceae</taxon>
        <taxon>Marinomonas</taxon>
    </lineage>
</organism>
<evidence type="ECO:0000256" key="4">
    <source>
        <dbReference type="ARBA" id="ARBA00023136"/>
    </source>
</evidence>
<keyword evidence="2 5" id="KW-0812">Transmembrane</keyword>
<feature type="transmembrane region" description="Helical" evidence="5">
    <location>
        <begin position="164"/>
        <end position="192"/>
    </location>
</feature>